<dbReference type="Pfam" id="PF00271">
    <property type="entry name" value="Helicase_C"/>
    <property type="match status" value="1"/>
</dbReference>
<dbReference type="Proteomes" id="UP000321595">
    <property type="component" value="Chromosome"/>
</dbReference>
<keyword evidence="1" id="KW-0378">Hydrolase</keyword>
<dbReference type="Pfam" id="PF12137">
    <property type="entry name" value="RapA_C"/>
    <property type="match status" value="1"/>
</dbReference>
<dbReference type="PANTHER" id="PTHR45766:SF6">
    <property type="entry name" value="SWI_SNF-RELATED MATRIX-ASSOCIATED ACTIN-DEPENDENT REGULATOR OF CHROMATIN SUBFAMILY A-LIKE PROTEIN 1"/>
    <property type="match status" value="1"/>
</dbReference>
<organism evidence="8 9">
    <name type="scientific">Microvenator marinus</name>
    <dbReference type="NCBI Taxonomy" id="2600177"/>
    <lineage>
        <taxon>Bacteria</taxon>
        <taxon>Deltaproteobacteria</taxon>
        <taxon>Bradymonadales</taxon>
        <taxon>Microvenatoraceae</taxon>
        <taxon>Microvenator</taxon>
    </lineage>
</organism>
<dbReference type="InterPro" id="IPR049730">
    <property type="entry name" value="SNF2/RAD54-like_C"/>
</dbReference>
<dbReference type="AlphaFoldDB" id="A0A5B8XR18"/>
<dbReference type="PANTHER" id="PTHR45766">
    <property type="entry name" value="DNA ANNEALING HELICASE AND ENDONUCLEASE ZRANB3 FAMILY MEMBER"/>
    <property type="match status" value="1"/>
</dbReference>
<dbReference type="InterPro" id="IPR022737">
    <property type="entry name" value="RapA_C"/>
</dbReference>
<dbReference type="EMBL" id="CP042467">
    <property type="protein sequence ID" value="QED27577.1"/>
    <property type="molecule type" value="Genomic_DNA"/>
</dbReference>
<evidence type="ECO:0000256" key="4">
    <source>
        <dbReference type="ARBA" id="ARBA00023159"/>
    </source>
</evidence>
<dbReference type="InterPro" id="IPR001650">
    <property type="entry name" value="Helicase_C-like"/>
</dbReference>
<dbReference type="KEGG" id="bbae:FRD01_10050"/>
<dbReference type="Pfam" id="PF00176">
    <property type="entry name" value="SNF2-rel_dom"/>
    <property type="match status" value="1"/>
</dbReference>
<dbReference type="GO" id="GO:0016817">
    <property type="term" value="F:hydrolase activity, acting on acid anhydrides"/>
    <property type="evidence" value="ECO:0007669"/>
    <property type="project" value="InterPro"/>
</dbReference>
<name>A0A5B8XR18_9DELT</name>
<evidence type="ECO:0000256" key="5">
    <source>
        <dbReference type="ARBA" id="ARBA00023163"/>
    </source>
</evidence>
<evidence type="ECO:0000256" key="1">
    <source>
        <dbReference type="ARBA" id="ARBA00022801"/>
    </source>
</evidence>
<dbReference type="InterPro" id="IPR000330">
    <property type="entry name" value="SNF2_N"/>
</dbReference>
<gene>
    <name evidence="8" type="ORF">FRD01_10050</name>
</gene>
<dbReference type="GO" id="GO:0005524">
    <property type="term" value="F:ATP binding"/>
    <property type="evidence" value="ECO:0007669"/>
    <property type="project" value="InterPro"/>
</dbReference>
<dbReference type="PROSITE" id="PS51194">
    <property type="entry name" value="HELICASE_CTER"/>
    <property type="match status" value="1"/>
</dbReference>
<dbReference type="SUPFAM" id="SSF52540">
    <property type="entry name" value="P-loop containing nucleoside triphosphate hydrolases"/>
    <property type="match status" value="1"/>
</dbReference>
<dbReference type="GO" id="GO:0003677">
    <property type="term" value="F:DNA binding"/>
    <property type="evidence" value="ECO:0007669"/>
    <property type="project" value="UniProtKB-KW"/>
</dbReference>
<accession>A0A5B8XR18</accession>
<evidence type="ECO:0000256" key="2">
    <source>
        <dbReference type="ARBA" id="ARBA00023015"/>
    </source>
</evidence>
<sequence length="734" mass="81292">MWQPGTKLIREVSPELGVGIITAVDGRFIDVFFPSTAATMRLSTDHGGLAPVELFPGDDVQIQGEGEVAKITSIQGRIALLDNGKRAEIQTLWPVYKPKTLVDKLAEGELDAHGELLHRLDGYKLLNYRRNVDVASLLGGRVELFAHQLDTAARAVARDEVRWLLADEVGLGKTVVACMIASSLVRQGRVEQALILAPDTLTVQWLGELYRKFHQVFVHIDEERVDSVAKDFGKRANPFEIHPLSILSLELLEKRPDLQLLLEKAMPDLVIVDEAHQVADSETADVILPLVARAKHALCLTATPFQSDADKGDEVFLKIAEALRLEILDEDGTRQVSNVSAVTRDDIHALGKRVPNPVDIEDFSGPLEVQDPRVAWLVKAANEWKNEGKKALVFVENATRAQALNDVLTRELMGRVFMFHERMSTGARDIELAQFQLSKSPVLVSSGAGSEGRNFQFCDVLVHLDLPRDPMVLEQRIGRLDRIGRTEAIPIVYFRKPDDDVAKNYESMRIFEEATMGAKRHAGWSFPDSHVREESEAVMRRIPADLDSLTQKFVLQAAERLGLDVVEKEGSAAYFFEYGGGVVVDAIPGLHEGTRFLGTFDRAEAVRSDLFDFFANGHQLVESLLAELEDSRMGRVSAVKLDKELRKRLRGVYLLLLEGKGVASPRMIPLADASGIPPKGLQREGERILAELSSASPLSGTQASMIFRKFESKLDGVEIDHDALVTCVLCVAMD</sequence>
<keyword evidence="5" id="KW-0804">Transcription</keyword>
<evidence type="ECO:0000313" key="8">
    <source>
        <dbReference type="EMBL" id="QED27577.1"/>
    </source>
</evidence>
<dbReference type="SMART" id="SM00487">
    <property type="entry name" value="DEXDc"/>
    <property type="match status" value="1"/>
</dbReference>
<evidence type="ECO:0000259" key="6">
    <source>
        <dbReference type="PROSITE" id="PS51192"/>
    </source>
</evidence>
<evidence type="ECO:0000259" key="7">
    <source>
        <dbReference type="PROSITE" id="PS51194"/>
    </source>
</evidence>
<dbReference type="InterPro" id="IPR014001">
    <property type="entry name" value="Helicase_ATP-bd"/>
</dbReference>
<keyword evidence="3" id="KW-0238">DNA-binding</keyword>
<keyword evidence="9" id="KW-1185">Reference proteome</keyword>
<dbReference type="Gene3D" id="2.30.30.140">
    <property type="match status" value="1"/>
</dbReference>
<dbReference type="PROSITE" id="PS51192">
    <property type="entry name" value="HELICASE_ATP_BIND_1"/>
    <property type="match status" value="1"/>
</dbReference>
<evidence type="ECO:0000256" key="3">
    <source>
        <dbReference type="ARBA" id="ARBA00023125"/>
    </source>
</evidence>
<dbReference type="OrthoDB" id="18878at2"/>
<keyword evidence="4" id="KW-0010">Activator</keyword>
<protein>
    <recommendedName>
        <fullName evidence="10">Helicase</fullName>
    </recommendedName>
</protein>
<proteinExistence type="predicted"/>
<dbReference type="Gene3D" id="3.30.360.80">
    <property type="match status" value="1"/>
</dbReference>
<evidence type="ECO:0008006" key="10">
    <source>
        <dbReference type="Google" id="ProtNLM"/>
    </source>
</evidence>
<evidence type="ECO:0000313" key="9">
    <source>
        <dbReference type="Proteomes" id="UP000321595"/>
    </source>
</evidence>
<reference evidence="8 9" key="1">
    <citation type="submission" date="2019-08" db="EMBL/GenBank/DDBJ databases">
        <authorList>
            <person name="Liang Q."/>
        </authorList>
    </citation>
    <scope>NUCLEOTIDE SEQUENCE [LARGE SCALE GENOMIC DNA]</scope>
    <source>
        <strain evidence="8 9">V1718</strain>
    </source>
</reference>
<feature type="domain" description="Helicase C-terminal" evidence="7">
    <location>
        <begin position="376"/>
        <end position="561"/>
    </location>
</feature>
<dbReference type="InterPro" id="IPR027417">
    <property type="entry name" value="P-loop_NTPase"/>
</dbReference>
<feature type="domain" description="Helicase ATP-binding" evidence="6">
    <location>
        <begin position="154"/>
        <end position="322"/>
    </location>
</feature>
<dbReference type="Gene3D" id="3.40.50.300">
    <property type="entry name" value="P-loop containing nucleotide triphosphate hydrolases"/>
    <property type="match status" value="2"/>
</dbReference>
<dbReference type="CDD" id="cd18793">
    <property type="entry name" value="SF2_C_SNF"/>
    <property type="match status" value="1"/>
</dbReference>
<dbReference type="RefSeq" id="WP_146959262.1">
    <property type="nucleotide sequence ID" value="NZ_CP042467.1"/>
</dbReference>
<dbReference type="SMART" id="SM00490">
    <property type="entry name" value="HELICc"/>
    <property type="match status" value="1"/>
</dbReference>
<keyword evidence="2" id="KW-0805">Transcription regulation</keyword>